<protein>
    <submittedName>
        <fullName evidence="1">Uncharacterized protein</fullName>
    </submittedName>
</protein>
<name>A0A975BJD1_9BACT</name>
<evidence type="ECO:0000313" key="1">
    <source>
        <dbReference type="EMBL" id="QTA86388.1"/>
    </source>
</evidence>
<sequence>MMIRIPFTSIIINAHEKAGFFAPVIKIFSDKKNRVFNIYFHGKEHCPLLIGSDGPIRPLPSRRFAHRPGTEREFYKFLYKKTA</sequence>
<keyword evidence="2" id="KW-1185">Reference proteome</keyword>
<gene>
    <name evidence="1" type="ORF">dnm_024120</name>
</gene>
<reference evidence="1" key="1">
    <citation type="journal article" date="2021" name="Microb. Physiol.">
        <title>Proteogenomic Insights into the Physiology of Marine, Sulfate-Reducing, Filamentous Desulfonema limicola and Desulfonema magnum.</title>
        <authorList>
            <person name="Schnaars V."/>
            <person name="Wohlbrand L."/>
            <person name="Scheve S."/>
            <person name="Hinrichs C."/>
            <person name="Reinhardt R."/>
            <person name="Rabus R."/>
        </authorList>
    </citation>
    <scope>NUCLEOTIDE SEQUENCE</scope>
    <source>
        <strain evidence="1">4be13</strain>
    </source>
</reference>
<dbReference type="EMBL" id="CP061800">
    <property type="protein sequence ID" value="QTA86388.1"/>
    <property type="molecule type" value="Genomic_DNA"/>
</dbReference>
<dbReference type="AlphaFoldDB" id="A0A975BJD1"/>
<organism evidence="1 2">
    <name type="scientific">Desulfonema magnum</name>
    <dbReference type="NCBI Taxonomy" id="45655"/>
    <lineage>
        <taxon>Bacteria</taxon>
        <taxon>Pseudomonadati</taxon>
        <taxon>Thermodesulfobacteriota</taxon>
        <taxon>Desulfobacteria</taxon>
        <taxon>Desulfobacterales</taxon>
        <taxon>Desulfococcaceae</taxon>
        <taxon>Desulfonema</taxon>
    </lineage>
</organism>
<dbReference type="Proteomes" id="UP000663722">
    <property type="component" value="Chromosome"/>
</dbReference>
<accession>A0A975BJD1</accession>
<evidence type="ECO:0000313" key="2">
    <source>
        <dbReference type="Proteomes" id="UP000663722"/>
    </source>
</evidence>
<dbReference type="KEGG" id="dmm:dnm_024120"/>
<proteinExistence type="predicted"/>